<comment type="caution">
    <text evidence="6">The sequence shown here is derived from an EMBL/GenBank/DDBJ whole genome shotgun (WGS) entry which is preliminary data.</text>
</comment>
<dbReference type="PRINTS" id="PR00039">
    <property type="entry name" value="HTHLYSR"/>
</dbReference>
<comment type="similarity">
    <text evidence="1">Belongs to the LysR transcriptional regulatory family.</text>
</comment>
<dbReference type="InterPro" id="IPR036388">
    <property type="entry name" value="WH-like_DNA-bd_sf"/>
</dbReference>
<gene>
    <name evidence="6" type="ORF">CYJ73_26175</name>
</gene>
<proteinExistence type="inferred from homology"/>
<dbReference type="PROSITE" id="PS50931">
    <property type="entry name" value="HTH_LYSR"/>
    <property type="match status" value="1"/>
</dbReference>
<dbReference type="InterPro" id="IPR005119">
    <property type="entry name" value="LysR_subst-bd"/>
</dbReference>
<evidence type="ECO:0000313" key="7">
    <source>
        <dbReference type="Proteomes" id="UP000234662"/>
    </source>
</evidence>
<evidence type="ECO:0000256" key="3">
    <source>
        <dbReference type="ARBA" id="ARBA00023125"/>
    </source>
</evidence>
<reference evidence="6 7" key="1">
    <citation type="submission" date="2017-12" db="EMBL/GenBank/DDBJ databases">
        <title>Phylogenetic diversity of female urinary microbiome.</title>
        <authorList>
            <person name="Thomas-White K."/>
            <person name="Wolfe A.J."/>
        </authorList>
    </citation>
    <scope>NUCLEOTIDE SEQUENCE [LARGE SCALE GENOMIC DNA]</scope>
    <source>
        <strain evidence="6 7">UMB0777</strain>
    </source>
</reference>
<evidence type="ECO:0000256" key="4">
    <source>
        <dbReference type="ARBA" id="ARBA00023163"/>
    </source>
</evidence>
<dbReference type="Pfam" id="PF03466">
    <property type="entry name" value="LysR_substrate"/>
    <property type="match status" value="1"/>
</dbReference>
<dbReference type="GO" id="GO:0003700">
    <property type="term" value="F:DNA-binding transcription factor activity"/>
    <property type="evidence" value="ECO:0007669"/>
    <property type="project" value="InterPro"/>
</dbReference>
<keyword evidence="3" id="KW-0238">DNA-binding</keyword>
<dbReference type="Proteomes" id="UP000234662">
    <property type="component" value="Unassembled WGS sequence"/>
</dbReference>
<dbReference type="InterPro" id="IPR036390">
    <property type="entry name" value="WH_DNA-bd_sf"/>
</dbReference>
<sequence length="296" mass="31933">MLFRQLEYLVALSSERHFGRAAEVCAVSQPTLSEAIRKLEVELDLPLVVRGHRFEGLTPEGEQIVVRARAVLAAQGLLVSDAATLRSGVTGTIRLGVVPTAAATVAQLTGPLCVRHPLVAVHMLEDLSSQVIATKLDKFEIDGGITYLDTVSSDRYRTFPLYREQYALLSADDPSSPRRTLTWREAAQLPLCALPSIMRGRRILDEYFAEADAAPTPRIETTSVASLYAHVRTGQWAAVVPLAWQTVLGEPPGLRYSPLGGGRPGPVVGLITNATTSPSMLVQAIEAIAAELDLTS</sequence>
<keyword evidence="2" id="KW-0805">Transcription regulation</keyword>
<dbReference type="EMBL" id="PKJC01000062">
    <property type="protein sequence ID" value="PKZ62620.1"/>
    <property type="molecule type" value="Genomic_DNA"/>
</dbReference>
<protein>
    <submittedName>
        <fullName evidence="6">LysR family transcriptional regulator</fullName>
    </submittedName>
</protein>
<dbReference type="SUPFAM" id="SSF53850">
    <property type="entry name" value="Periplasmic binding protein-like II"/>
    <property type="match status" value="1"/>
</dbReference>
<dbReference type="FunFam" id="1.10.10.10:FF:000001">
    <property type="entry name" value="LysR family transcriptional regulator"/>
    <property type="match status" value="1"/>
</dbReference>
<organism evidence="6 7">
    <name type="scientific">Gordonia terrae</name>
    <dbReference type="NCBI Taxonomy" id="2055"/>
    <lineage>
        <taxon>Bacteria</taxon>
        <taxon>Bacillati</taxon>
        <taxon>Actinomycetota</taxon>
        <taxon>Actinomycetes</taxon>
        <taxon>Mycobacteriales</taxon>
        <taxon>Gordoniaceae</taxon>
        <taxon>Gordonia</taxon>
    </lineage>
</organism>
<keyword evidence="4" id="KW-0804">Transcription</keyword>
<name>A0A2I1R0G8_9ACTN</name>
<dbReference type="InterPro" id="IPR050950">
    <property type="entry name" value="HTH-type_LysR_regulators"/>
</dbReference>
<dbReference type="SUPFAM" id="SSF46785">
    <property type="entry name" value="Winged helix' DNA-binding domain"/>
    <property type="match status" value="1"/>
</dbReference>
<dbReference type="GO" id="GO:0005829">
    <property type="term" value="C:cytosol"/>
    <property type="evidence" value="ECO:0007669"/>
    <property type="project" value="TreeGrafter"/>
</dbReference>
<evidence type="ECO:0000256" key="2">
    <source>
        <dbReference type="ARBA" id="ARBA00023015"/>
    </source>
</evidence>
<evidence type="ECO:0000259" key="5">
    <source>
        <dbReference type="PROSITE" id="PS50931"/>
    </source>
</evidence>
<dbReference type="CDD" id="cd05466">
    <property type="entry name" value="PBP2_LTTR_substrate"/>
    <property type="match status" value="1"/>
</dbReference>
<accession>A0A2I1R0G8</accession>
<dbReference type="PANTHER" id="PTHR30419">
    <property type="entry name" value="HTH-TYPE TRANSCRIPTIONAL REGULATOR YBHD"/>
    <property type="match status" value="1"/>
</dbReference>
<dbReference type="AlphaFoldDB" id="A0A2I1R0G8"/>
<dbReference type="Gene3D" id="1.10.10.10">
    <property type="entry name" value="Winged helix-like DNA-binding domain superfamily/Winged helix DNA-binding domain"/>
    <property type="match status" value="1"/>
</dbReference>
<dbReference type="Gene3D" id="3.40.190.290">
    <property type="match status" value="1"/>
</dbReference>
<evidence type="ECO:0000256" key="1">
    <source>
        <dbReference type="ARBA" id="ARBA00009437"/>
    </source>
</evidence>
<evidence type="ECO:0000313" key="6">
    <source>
        <dbReference type="EMBL" id="PKZ62620.1"/>
    </source>
</evidence>
<dbReference type="PANTHER" id="PTHR30419:SF31">
    <property type="entry name" value="BLR3139 PROTEIN"/>
    <property type="match status" value="1"/>
</dbReference>
<dbReference type="Pfam" id="PF00126">
    <property type="entry name" value="HTH_1"/>
    <property type="match status" value="1"/>
</dbReference>
<dbReference type="GO" id="GO:0003677">
    <property type="term" value="F:DNA binding"/>
    <property type="evidence" value="ECO:0007669"/>
    <property type="project" value="UniProtKB-KW"/>
</dbReference>
<feature type="domain" description="HTH lysR-type" evidence="5">
    <location>
        <begin position="1"/>
        <end position="58"/>
    </location>
</feature>
<dbReference type="InterPro" id="IPR000847">
    <property type="entry name" value="LysR_HTH_N"/>
</dbReference>